<proteinExistence type="predicted"/>
<feature type="non-terminal residue" evidence="3">
    <location>
        <position position="1"/>
    </location>
</feature>
<dbReference type="EMBL" id="BARU01048497">
    <property type="protein sequence ID" value="GAH96835.1"/>
    <property type="molecule type" value="Genomic_DNA"/>
</dbReference>
<feature type="non-terminal residue" evidence="3">
    <location>
        <position position="73"/>
    </location>
</feature>
<dbReference type="AlphaFoldDB" id="X1KT91"/>
<dbReference type="SUPFAM" id="SSF48452">
    <property type="entry name" value="TPR-like"/>
    <property type="match status" value="1"/>
</dbReference>
<dbReference type="InterPro" id="IPR050498">
    <property type="entry name" value="Ycf3"/>
</dbReference>
<dbReference type="InterPro" id="IPR011990">
    <property type="entry name" value="TPR-like_helical_dom_sf"/>
</dbReference>
<dbReference type="InterPro" id="IPR019734">
    <property type="entry name" value="TPR_rpt"/>
</dbReference>
<dbReference type="PROSITE" id="PS50005">
    <property type="entry name" value="TPR"/>
    <property type="match status" value="1"/>
</dbReference>
<sequence>TALAEYPKAFADFAKAIQLNPKYANAYYNRGIAYGELRQHTKAVSDYTRAIELDPKYTEAYYNRGVQYVHLRK</sequence>
<comment type="caution">
    <text evidence="3">The sequence shown here is derived from an EMBL/GenBank/DDBJ whole genome shotgun (WGS) entry which is preliminary data.</text>
</comment>
<reference evidence="3" key="1">
    <citation type="journal article" date="2014" name="Front. Microbiol.">
        <title>High frequency of phylogenetically diverse reductive dehalogenase-homologous genes in deep subseafloor sedimentary metagenomes.</title>
        <authorList>
            <person name="Kawai M."/>
            <person name="Futagami T."/>
            <person name="Toyoda A."/>
            <person name="Takaki Y."/>
            <person name="Nishi S."/>
            <person name="Hori S."/>
            <person name="Arai W."/>
            <person name="Tsubouchi T."/>
            <person name="Morono Y."/>
            <person name="Uchiyama I."/>
            <person name="Ito T."/>
            <person name="Fujiyama A."/>
            <person name="Inagaki F."/>
            <person name="Takami H."/>
        </authorList>
    </citation>
    <scope>NUCLEOTIDE SEQUENCE</scope>
    <source>
        <strain evidence="3">Expedition CK06-06</strain>
    </source>
</reference>
<evidence type="ECO:0000313" key="3">
    <source>
        <dbReference type="EMBL" id="GAH96835.1"/>
    </source>
</evidence>
<organism evidence="3">
    <name type="scientific">marine sediment metagenome</name>
    <dbReference type="NCBI Taxonomy" id="412755"/>
    <lineage>
        <taxon>unclassified sequences</taxon>
        <taxon>metagenomes</taxon>
        <taxon>ecological metagenomes</taxon>
    </lineage>
</organism>
<dbReference type="PANTHER" id="PTHR44858:SF1">
    <property type="entry name" value="UDP-N-ACETYLGLUCOSAMINE--PEPTIDE N-ACETYLGLUCOSAMINYLTRANSFERASE SPINDLY-RELATED"/>
    <property type="match status" value="1"/>
</dbReference>
<keyword evidence="1" id="KW-0677">Repeat</keyword>
<name>X1KT91_9ZZZZ</name>
<dbReference type="PANTHER" id="PTHR44858">
    <property type="entry name" value="TETRATRICOPEPTIDE REPEAT PROTEIN 6"/>
    <property type="match status" value="1"/>
</dbReference>
<dbReference type="SMART" id="SM00028">
    <property type="entry name" value="TPR"/>
    <property type="match status" value="1"/>
</dbReference>
<dbReference type="Gene3D" id="1.25.40.10">
    <property type="entry name" value="Tetratricopeptide repeat domain"/>
    <property type="match status" value="1"/>
</dbReference>
<evidence type="ECO:0000256" key="2">
    <source>
        <dbReference type="ARBA" id="ARBA00022803"/>
    </source>
</evidence>
<protein>
    <submittedName>
        <fullName evidence="3">Uncharacterized protein</fullName>
    </submittedName>
</protein>
<dbReference type="PROSITE" id="PS50293">
    <property type="entry name" value="TPR_REGION"/>
    <property type="match status" value="1"/>
</dbReference>
<keyword evidence="2" id="KW-0802">TPR repeat</keyword>
<gene>
    <name evidence="3" type="ORF">S03H2_72044</name>
</gene>
<accession>X1KT91</accession>
<dbReference type="Pfam" id="PF00515">
    <property type="entry name" value="TPR_1"/>
    <property type="match status" value="1"/>
</dbReference>
<evidence type="ECO:0000256" key="1">
    <source>
        <dbReference type="ARBA" id="ARBA00022737"/>
    </source>
</evidence>